<organism evidence="2 3">
    <name type="scientific">Lasiosphaeria hispida</name>
    <dbReference type="NCBI Taxonomy" id="260671"/>
    <lineage>
        <taxon>Eukaryota</taxon>
        <taxon>Fungi</taxon>
        <taxon>Dikarya</taxon>
        <taxon>Ascomycota</taxon>
        <taxon>Pezizomycotina</taxon>
        <taxon>Sordariomycetes</taxon>
        <taxon>Sordariomycetidae</taxon>
        <taxon>Sordariales</taxon>
        <taxon>Lasiosphaeriaceae</taxon>
        <taxon>Lasiosphaeria</taxon>
    </lineage>
</organism>
<feature type="compositionally biased region" description="Gly residues" evidence="1">
    <location>
        <begin position="475"/>
        <end position="488"/>
    </location>
</feature>
<feature type="compositionally biased region" description="Polar residues" evidence="1">
    <location>
        <begin position="493"/>
        <end position="509"/>
    </location>
</feature>
<proteinExistence type="predicted"/>
<feature type="compositionally biased region" description="Low complexity" evidence="1">
    <location>
        <begin position="345"/>
        <end position="361"/>
    </location>
</feature>
<sequence>MLVPLLFPDIALAPAPNLNLNLSLATLRSIMAPVASPIDVRAQTVENCRFFTVSHAALTLVTAKEPLGTFKAIVVKTENGRREALLSESAPTIPQALQQLLVKSAEAVQNYIGTNGFAFAPGDDDNDDDESDFDGPSYRVNRRDTASTCESLSDNETVSVAPATSKAPSRGSRKSVVAAGTRHVEPMWATSDKGPSTTRRPRPRSRSSSRSRSRSRSASSSRASSRTGTGTRSPSREPAADRPANFRVYSHPGYGMQVRPPNVHRGWAAAAGPPAPPAPPQPYMRFPVPFHGSHPPPPPPPAVVRTAGSSPTPPSPPNNRLNTTPPLAPPLVASAPTKPIPAPLPASTTSPTTTTQTSPQAPRDIRLLITHPGGAQHILTQSPLSIRAIAQVATAYVRRNRPQQPQRPPLHACVRRVAVEKTWYDVSGFGGDDLSGLVGAGLALVEVEVVEGKTVMGRPSMTGMRPNVAVQGQDNGSGGGGGGGGGHVPGPQQHATGNGNGQARTSAVC</sequence>
<reference evidence="2" key="2">
    <citation type="submission" date="2023-06" db="EMBL/GenBank/DDBJ databases">
        <authorList>
            <consortium name="Lawrence Berkeley National Laboratory"/>
            <person name="Haridas S."/>
            <person name="Hensen N."/>
            <person name="Bonometti L."/>
            <person name="Westerberg I."/>
            <person name="Brannstrom I.O."/>
            <person name="Guillou S."/>
            <person name="Cros-Aarteil S."/>
            <person name="Calhoun S."/>
            <person name="Kuo A."/>
            <person name="Mondo S."/>
            <person name="Pangilinan J."/>
            <person name="Riley R."/>
            <person name="Labutti K."/>
            <person name="Andreopoulos B."/>
            <person name="Lipzen A."/>
            <person name="Chen C."/>
            <person name="Yanf M."/>
            <person name="Daum C."/>
            <person name="Ng V."/>
            <person name="Clum A."/>
            <person name="Steindorff A."/>
            <person name="Ohm R."/>
            <person name="Martin F."/>
            <person name="Silar P."/>
            <person name="Natvig D."/>
            <person name="Lalanne C."/>
            <person name="Gautier V."/>
            <person name="Ament-Velasquez S.L."/>
            <person name="Kruys A."/>
            <person name="Hutchinson M.I."/>
            <person name="Powell A.J."/>
            <person name="Barry K."/>
            <person name="Miller A.N."/>
            <person name="Grigoriev I.V."/>
            <person name="Debuchy R."/>
            <person name="Gladieux P."/>
            <person name="Thoren M.H."/>
            <person name="Johannesson H."/>
        </authorList>
    </citation>
    <scope>NUCLEOTIDE SEQUENCE</scope>
    <source>
        <strain evidence="2">CBS 955.72</strain>
    </source>
</reference>
<name>A0AAJ0HNA7_9PEZI</name>
<dbReference type="Proteomes" id="UP001275084">
    <property type="component" value="Unassembled WGS sequence"/>
</dbReference>
<feature type="region of interest" description="Disordered" evidence="1">
    <location>
        <begin position="265"/>
        <end position="361"/>
    </location>
</feature>
<accession>A0AAJ0HNA7</accession>
<dbReference type="EMBL" id="JAUIQD010000003">
    <property type="protein sequence ID" value="KAK3357724.1"/>
    <property type="molecule type" value="Genomic_DNA"/>
</dbReference>
<feature type="compositionally biased region" description="Low complexity" evidence="1">
    <location>
        <begin position="318"/>
        <end position="336"/>
    </location>
</feature>
<feature type="compositionally biased region" description="Low complexity" evidence="1">
    <location>
        <begin position="216"/>
        <end position="233"/>
    </location>
</feature>
<dbReference type="AlphaFoldDB" id="A0AAJ0HNA7"/>
<protein>
    <submittedName>
        <fullName evidence="2">Uncharacterized protein</fullName>
    </submittedName>
</protein>
<gene>
    <name evidence="2" type="ORF">B0T25DRAFT_168094</name>
</gene>
<feature type="compositionally biased region" description="Pro residues" evidence="1">
    <location>
        <begin position="273"/>
        <end position="282"/>
    </location>
</feature>
<reference evidence="2" key="1">
    <citation type="journal article" date="2023" name="Mol. Phylogenet. Evol.">
        <title>Genome-scale phylogeny and comparative genomics of the fungal order Sordariales.</title>
        <authorList>
            <person name="Hensen N."/>
            <person name="Bonometti L."/>
            <person name="Westerberg I."/>
            <person name="Brannstrom I.O."/>
            <person name="Guillou S."/>
            <person name="Cros-Aarteil S."/>
            <person name="Calhoun S."/>
            <person name="Haridas S."/>
            <person name="Kuo A."/>
            <person name="Mondo S."/>
            <person name="Pangilinan J."/>
            <person name="Riley R."/>
            <person name="LaButti K."/>
            <person name="Andreopoulos B."/>
            <person name="Lipzen A."/>
            <person name="Chen C."/>
            <person name="Yan M."/>
            <person name="Daum C."/>
            <person name="Ng V."/>
            <person name="Clum A."/>
            <person name="Steindorff A."/>
            <person name="Ohm R.A."/>
            <person name="Martin F."/>
            <person name="Silar P."/>
            <person name="Natvig D.O."/>
            <person name="Lalanne C."/>
            <person name="Gautier V."/>
            <person name="Ament-Velasquez S.L."/>
            <person name="Kruys A."/>
            <person name="Hutchinson M.I."/>
            <person name="Powell A.J."/>
            <person name="Barry K."/>
            <person name="Miller A.N."/>
            <person name="Grigoriev I.V."/>
            <person name="Debuchy R."/>
            <person name="Gladieux P."/>
            <person name="Hiltunen Thoren M."/>
            <person name="Johannesson H."/>
        </authorList>
    </citation>
    <scope>NUCLEOTIDE SEQUENCE</scope>
    <source>
        <strain evidence="2">CBS 955.72</strain>
    </source>
</reference>
<feature type="compositionally biased region" description="Acidic residues" evidence="1">
    <location>
        <begin position="122"/>
        <end position="133"/>
    </location>
</feature>
<feature type="region of interest" description="Disordered" evidence="1">
    <location>
        <begin position="119"/>
        <end position="253"/>
    </location>
</feature>
<evidence type="ECO:0000256" key="1">
    <source>
        <dbReference type="SAM" id="MobiDB-lite"/>
    </source>
</evidence>
<evidence type="ECO:0000313" key="2">
    <source>
        <dbReference type="EMBL" id="KAK3357724.1"/>
    </source>
</evidence>
<comment type="caution">
    <text evidence="2">The sequence shown here is derived from an EMBL/GenBank/DDBJ whole genome shotgun (WGS) entry which is preliminary data.</text>
</comment>
<feature type="compositionally biased region" description="Polar residues" evidence="1">
    <location>
        <begin position="146"/>
        <end position="158"/>
    </location>
</feature>
<feature type="compositionally biased region" description="Basic residues" evidence="1">
    <location>
        <begin position="199"/>
        <end position="215"/>
    </location>
</feature>
<evidence type="ECO:0000313" key="3">
    <source>
        <dbReference type="Proteomes" id="UP001275084"/>
    </source>
</evidence>
<keyword evidence="3" id="KW-1185">Reference proteome</keyword>
<feature type="region of interest" description="Disordered" evidence="1">
    <location>
        <begin position="458"/>
        <end position="509"/>
    </location>
</feature>